<evidence type="ECO:0000313" key="2">
    <source>
        <dbReference type="Proteomes" id="UP000681041"/>
    </source>
</evidence>
<dbReference type="AlphaFoldDB" id="A0A8T8K1F7"/>
<protein>
    <recommendedName>
        <fullName evidence="3">Lipoprotein</fullName>
    </recommendedName>
</protein>
<accession>A0A8T8K1F7</accession>
<gene>
    <name evidence="1" type="ORF">HYG87_00200</name>
</gene>
<name>A0A8T8K1F7_9EURY</name>
<dbReference type="PROSITE" id="PS51257">
    <property type="entry name" value="PROKAR_LIPOPROTEIN"/>
    <property type="match status" value="1"/>
</dbReference>
<reference evidence="1" key="1">
    <citation type="submission" date="2020-07" db="EMBL/GenBank/DDBJ databases">
        <title>Methanobacterium. sp. MethCan genome.</title>
        <authorList>
            <person name="Postec A."/>
            <person name="Quemeneur M."/>
        </authorList>
    </citation>
    <scope>NUCLEOTIDE SEQUENCE</scope>
    <source>
        <strain evidence="1">MethCAN</strain>
    </source>
</reference>
<sequence length="149" mass="16467">MKIKGVFIILLVSSLVLVSGCIGNNQEGAEYLNEINDYISKMGEIGMEVNSNLQAQVDGNITEDELKTRLENSQKDVQAILSDLEASTPPAGYEEIKAKATEAIQEYNNFLTNYIEFLETGSGLETAINNLEAFTTKIEELRQLITEKA</sequence>
<dbReference type="RefSeq" id="WP_211533238.1">
    <property type="nucleotide sequence ID" value="NZ_CP058560.1"/>
</dbReference>
<proteinExistence type="predicted"/>
<dbReference type="KEGG" id="meme:HYG87_00200"/>
<dbReference type="EMBL" id="CP058560">
    <property type="protein sequence ID" value="QUH22296.1"/>
    <property type="molecule type" value="Genomic_DNA"/>
</dbReference>
<organism evidence="1 2">
    <name type="scientific">Methanobacterium alkalithermotolerans</name>
    <dbReference type="NCBI Taxonomy" id="2731220"/>
    <lineage>
        <taxon>Archaea</taxon>
        <taxon>Methanobacteriati</taxon>
        <taxon>Methanobacteriota</taxon>
        <taxon>Methanomada group</taxon>
        <taxon>Methanobacteria</taxon>
        <taxon>Methanobacteriales</taxon>
        <taxon>Methanobacteriaceae</taxon>
        <taxon>Methanobacterium</taxon>
    </lineage>
</organism>
<keyword evidence="2" id="KW-1185">Reference proteome</keyword>
<evidence type="ECO:0000313" key="1">
    <source>
        <dbReference type="EMBL" id="QUH22296.1"/>
    </source>
</evidence>
<dbReference type="Proteomes" id="UP000681041">
    <property type="component" value="Chromosome"/>
</dbReference>
<evidence type="ECO:0008006" key="3">
    <source>
        <dbReference type="Google" id="ProtNLM"/>
    </source>
</evidence>
<dbReference type="GeneID" id="64819138"/>